<dbReference type="InterPro" id="IPR006319">
    <property type="entry name" value="PEP_synth"/>
</dbReference>
<dbReference type="Gene3D" id="3.50.30.10">
    <property type="entry name" value="Phosphohistidine domain"/>
    <property type="match status" value="1"/>
</dbReference>
<proteinExistence type="inferred from homology"/>
<evidence type="ECO:0000313" key="20">
    <source>
        <dbReference type="Proteomes" id="UP000177418"/>
    </source>
</evidence>
<dbReference type="UniPathway" id="UPA00138"/>
<dbReference type="InterPro" id="IPR000121">
    <property type="entry name" value="PEP_util_C"/>
</dbReference>
<evidence type="ECO:0000256" key="9">
    <source>
        <dbReference type="ARBA" id="ARBA00022741"/>
    </source>
</evidence>
<comment type="function">
    <text evidence="2 15">Catalyzes the phosphorylation of pyruvate to phosphoenolpyruvate.</text>
</comment>
<dbReference type="PANTHER" id="PTHR43030:SF1">
    <property type="entry name" value="PHOSPHOENOLPYRUVATE SYNTHASE"/>
    <property type="match status" value="1"/>
</dbReference>
<dbReference type="AlphaFoldDB" id="A0A1F7JHZ0"/>
<keyword evidence="7 15" id="KW-0808">Transferase</keyword>
<sequence>MRTKYIKWFEEVGKSDVSIVGGKGANLGEMLQAGFPVPYGFIVTSAAYFYFVESNKLQTKIQETLKNLDHENAGELSYASKTLRSAFNEGKIPNDLLNGIADHYEILRTRQEEIYKKLSIVDHTTLGFKSLIHSPLVAVRSSATAEDLPTASFAGQQESYLNVQGENHLINKIRECWASLFTERAIYYRHNQKFNDLKVGLAAVVQLMVQSEKSGIAFSIDPVTNDKSLITIEAILGLGEYIVQGKITPDHFEVDKKNLAIKKVQIRHQDVALVKKGNQNIEIRISKKAGNSVKISDAEVIQIAKLVKNIEKHYFFPQDIEWAIENKHVYIVQSRPITTTGKAMFKAETDISLDKYHLIKADPASPGVGYGRPVILSSPAENDLIKKGDILVARYTSPDYVPAMKRASAIITEMGGRTSHAAIVSRELGIPAVVGALKATALLKHESIVTVNGSTGLVYRGNVYKTASQFMKKITPSNHHLKTLTKVYVNLAQPEAAQRISKFNVDGIGLLRAEFIMADIGVHPKLVIKQHKQNDFIDKLVDKLLMFVKPFSPRPIVYRATDFRTNEYRHLKGGELYEPHEENPMIGFRGASRYIASSDVFAMELQAIKKIRAKGYKNLHLMIPFIRTPYELKQIRDILDQHDLLNKPSFKLWIMVEVPSSAIIIDEFIKVGVDGVSIGTNDLTMLILGVDRDNQEIAHLYDERNPAVLWALKRVIDACKKSNITVSVCGQGPSDHPDLAEQLVAWGITSLSVTPDVIDSTRQLVHDIEKRLWPKLKK</sequence>
<feature type="domain" description="PEP-utilising enzyme C-terminal" evidence="18">
    <location>
        <begin position="483"/>
        <end position="768"/>
    </location>
</feature>
<evidence type="ECO:0000259" key="16">
    <source>
        <dbReference type="Pfam" id="PF00391"/>
    </source>
</evidence>
<keyword evidence="9 15" id="KW-0547">Nucleotide-binding</keyword>
<dbReference type="NCBIfam" id="NF005057">
    <property type="entry name" value="PRK06464.1"/>
    <property type="match status" value="1"/>
</dbReference>
<dbReference type="InterPro" id="IPR013815">
    <property type="entry name" value="ATP_grasp_subdomain_1"/>
</dbReference>
<name>A0A1F7JHZ0_9BACT</name>
<feature type="domain" description="Pyruvate phosphate dikinase AMP/ATP-binding" evidence="17">
    <location>
        <begin position="18"/>
        <end position="350"/>
    </location>
</feature>
<dbReference type="InterPro" id="IPR040442">
    <property type="entry name" value="Pyrv_kinase-like_dom_sf"/>
</dbReference>
<protein>
    <recommendedName>
        <fullName evidence="6 15">Phosphoenolpyruvate synthase</fullName>
        <shortName evidence="15">PEP synthase</shortName>
        <ecNumber evidence="5 15">2.7.9.2</ecNumber>
    </recommendedName>
    <alternativeName>
        <fullName evidence="13 15">Pyruvate, water dikinase</fullName>
    </alternativeName>
</protein>
<dbReference type="PIRSF" id="PIRSF000854">
    <property type="entry name" value="PEP_synthase"/>
    <property type="match status" value="1"/>
</dbReference>
<evidence type="ECO:0000256" key="14">
    <source>
        <dbReference type="ARBA" id="ARBA00047700"/>
    </source>
</evidence>
<evidence type="ECO:0000256" key="5">
    <source>
        <dbReference type="ARBA" id="ARBA00011996"/>
    </source>
</evidence>
<evidence type="ECO:0000256" key="10">
    <source>
        <dbReference type="ARBA" id="ARBA00022777"/>
    </source>
</evidence>
<dbReference type="Pfam" id="PF02896">
    <property type="entry name" value="PEP-utilizers_C"/>
    <property type="match status" value="1"/>
</dbReference>
<organism evidence="19 20">
    <name type="scientific">Candidatus Roizmanbacteria bacterium RIFCSPLOWO2_02_FULL_36_11</name>
    <dbReference type="NCBI Taxonomy" id="1802071"/>
    <lineage>
        <taxon>Bacteria</taxon>
        <taxon>Candidatus Roizmaniibacteriota</taxon>
    </lineage>
</organism>
<dbReference type="Pfam" id="PF00391">
    <property type="entry name" value="PEP-utilizers"/>
    <property type="match status" value="1"/>
</dbReference>
<evidence type="ECO:0000256" key="15">
    <source>
        <dbReference type="PIRNR" id="PIRNR000854"/>
    </source>
</evidence>
<dbReference type="GO" id="GO:0005524">
    <property type="term" value="F:ATP binding"/>
    <property type="evidence" value="ECO:0007669"/>
    <property type="project" value="UniProtKB-KW"/>
</dbReference>
<evidence type="ECO:0000256" key="4">
    <source>
        <dbReference type="ARBA" id="ARBA00007837"/>
    </source>
</evidence>
<dbReference type="Gene3D" id="3.20.20.60">
    <property type="entry name" value="Phosphoenolpyruvate-binding domains"/>
    <property type="match status" value="1"/>
</dbReference>
<comment type="caution">
    <text evidence="19">The sequence shown here is derived from an EMBL/GenBank/DDBJ whole genome shotgun (WGS) entry which is preliminary data.</text>
</comment>
<dbReference type="PRINTS" id="PR01736">
    <property type="entry name" value="PHPHTRNFRASE"/>
</dbReference>
<dbReference type="GO" id="GO:0006094">
    <property type="term" value="P:gluconeogenesis"/>
    <property type="evidence" value="ECO:0007669"/>
    <property type="project" value="UniProtKB-UniPathway"/>
</dbReference>
<dbReference type="SUPFAM" id="SSF56059">
    <property type="entry name" value="Glutathione synthetase ATP-binding domain-like"/>
    <property type="match status" value="1"/>
</dbReference>
<evidence type="ECO:0000256" key="8">
    <source>
        <dbReference type="ARBA" id="ARBA00022723"/>
    </source>
</evidence>
<dbReference type="EMBL" id="MGAV01000008">
    <property type="protein sequence ID" value="OGK55220.1"/>
    <property type="molecule type" value="Genomic_DNA"/>
</dbReference>
<dbReference type="InterPro" id="IPR018274">
    <property type="entry name" value="PEP_util_AS"/>
</dbReference>
<dbReference type="PROSITE" id="PS00370">
    <property type="entry name" value="PEP_ENZYMES_PHOS_SITE"/>
    <property type="match status" value="1"/>
</dbReference>
<evidence type="ECO:0000256" key="3">
    <source>
        <dbReference type="ARBA" id="ARBA00004742"/>
    </source>
</evidence>
<dbReference type="PANTHER" id="PTHR43030">
    <property type="entry name" value="PHOSPHOENOLPYRUVATE SYNTHASE"/>
    <property type="match status" value="1"/>
</dbReference>
<dbReference type="InterPro" id="IPR008279">
    <property type="entry name" value="PEP-util_enz_mobile_dom"/>
</dbReference>
<dbReference type="SUPFAM" id="SSF52009">
    <property type="entry name" value="Phosphohistidine domain"/>
    <property type="match status" value="1"/>
</dbReference>
<evidence type="ECO:0000256" key="13">
    <source>
        <dbReference type="ARBA" id="ARBA00033470"/>
    </source>
</evidence>
<feature type="domain" description="PEP-utilising enzyme mobile" evidence="16">
    <location>
        <begin position="385"/>
        <end position="456"/>
    </location>
</feature>
<dbReference type="Pfam" id="PF01326">
    <property type="entry name" value="PPDK_N"/>
    <property type="match status" value="1"/>
</dbReference>
<reference evidence="19 20" key="1">
    <citation type="journal article" date="2016" name="Nat. Commun.">
        <title>Thousands of microbial genomes shed light on interconnected biogeochemical processes in an aquifer system.</title>
        <authorList>
            <person name="Anantharaman K."/>
            <person name="Brown C.T."/>
            <person name="Hug L.A."/>
            <person name="Sharon I."/>
            <person name="Castelle C.J."/>
            <person name="Probst A.J."/>
            <person name="Thomas B.C."/>
            <person name="Singh A."/>
            <person name="Wilkins M.J."/>
            <person name="Karaoz U."/>
            <person name="Brodie E.L."/>
            <person name="Williams K.H."/>
            <person name="Hubbard S.S."/>
            <person name="Banfield J.F."/>
        </authorList>
    </citation>
    <scope>NUCLEOTIDE SEQUENCE [LARGE SCALE GENOMIC DNA]</scope>
</reference>
<evidence type="ECO:0000256" key="11">
    <source>
        <dbReference type="ARBA" id="ARBA00022840"/>
    </source>
</evidence>
<gene>
    <name evidence="19" type="ORF">A3H78_04245</name>
</gene>
<evidence type="ECO:0000259" key="17">
    <source>
        <dbReference type="Pfam" id="PF01326"/>
    </source>
</evidence>
<dbReference type="GO" id="GO:0008986">
    <property type="term" value="F:pyruvate, water dikinase activity"/>
    <property type="evidence" value="ECO:0007669"/>
    <property type="project" value="UniProtKB-EC"/>
</dbReference>
<dbReference type="Proteomes" id="UP000177418">
    <property type="component" value="Unassembled WGS sequence"/>
</dbReference>
<evidence type="ECO:0000256" key="2">
    <source>
        <dbReference type="ARBA" id="ARBA00002988"/>
    </source>
</evidence>
<keyword evidence="19" id="KW-0670">Pyruvate</keyword>
<keyword evidence="11 15" id="KW-0067">ATP-binding</keyword>
<dbReference type="EC" id="2.7.9.2" evidence="5 15"/>
<dbReference type="InterPro" id="IPR036637">
    <property type="entry name" value="Phosphohistidine_dom_sf"/>
</dbReference>
<comment type="pathway">
    <text evidence="3 15">Carbohydrate biosynthesis; gluconeogenesis.</text>
</comment>
<dbReference type="NCBIfam" id="TIGR01418">
    <property type="entry name" value="PEP_synth"/>
    <property type="match status" value="1"/>
</dbReference>
<comment type="similarity">
    <text evidence="4 15">Belongs to the PEP-utilizing enzyme family.</text>
</comment>
<evidence type="ECO:0000256" key="1">
    <source>
        <dbReference type="ARBA" id="ARBA00001946"/>
    </source>
</evidence>
<dbReference type="InterPro" id="IPR002192">
    <property type="entry name" value="PPDK_AMP/ATP-bd"/>
</dbReference>
<dbReference type="FunFam" id="3.30.1490.20:FF:000010">
    <property type="entry name" value="Phosphoenolpyruvate synthase"/>
    <property type="match status" value="1"/>
</dbReference>
<comment type="cofactor">
    <cofactor evidence="1 15">
        <name>Mg(2+)</name>
        <dbReference type="ChEBI" id="CHEBI:18420"/>
    </cofactor>
</comment>
<dbReference type="SUPFAM" id="SSF51621">
    <property type="entry name" value="Phosphoenolpyruvate/pyruvate domain"/>
    <property type="match status" value="1"/>
</dbReference>
<evidence type="ECO:0000256" key="6">
    <source>
        <dbReference type="ARBA" id="ARBA00021623"/>
    </source>
</evidence>
<evidence type="ECO:0000256" key="12">
    <source>
        <dbReference type="ARBA" id="ARBA00022842"/>
    </source>
</evidence>
<keyword evidence="10 15" id="KW-0418">Kinase</keyword>
<dbReference type="Gene3D" id="3.30.470.20">
    <property type="entry name" value="ATP-grasp fold, B domain"/>
    <property type="match status" value="1"/>
</dbReference>
<accession>A0A1F7JHZ0</accession>
<dbReference type="GO" id="GO:0046872">
    <property type="term" value="F:metal ion binding"/>
    <property type="evidence" value="ECO:0007669"/>
    <property type="project" value="UniProtKB-KW"/>
</dbReference>
<comment type="catalytic activity">
    <reaction evidence="14 15">
        <text>pyruvate + ATP + H2O = phosphoenolpyruvate + AMP + phosphate + 2 H(+)</text>
        <dbReference type="Rhea" id="RHEA:11364"/>
        <dbReference type="ChEBI" id="CHEBI:15361"/>
        <dbReference type="ChEBI" id="CHEBI:15377"/>
        <dbReference type="ChEBI" id="CHEBI:15378"/>
        <dbReference type="ChEBI" id="CHEBI:30616"/>
        <dbReference type="ChEBI" id="CHEBI:43474"/>
        <dbReference type="ChEBI" id="CHEBI:58702"/>
        <dbReference type="ChEBI" id="CHEBI:456215"/>
        <dbReference type="EC" id="2.7.9.2"/>
    </reaction>
</comment>
<dbReference type="InterPro" id="IPR015813">
    <property type="entry name" value="Pyrv/PenolPyrv_kinase-like_dom"/>
</dbReference>
<evidence type="ECO:0000256" key="7">
    <source>
        <dbReference type="ARBA" id="ARBA00022679"/>
    </source>
</evidence>
<evidence type="ECO:0000259" key="18">
    <source>
        <dbReference type="Pfam" id="PF02896"/>
    </source>
</evidence>
<dbReference type="Gene3D" id="3.30.1490.20">
    <property type="entry name" value="ATP-grasp fold, A domain"/>
    <property type="match status" value="1"/>
</dbReference>
<evidence type="ECO:0000313" key="19">
    <source>
        <dbReference type="EMBL" id="OGK55220.1"/>
    </source>
</evidence>
<keyword evidence="12 15" id="KW-0460">Magnesium</keyword>
<keyword evidence="8 15" id="KW-0479">Metal-binding</keyword>